<reference evidence="9" key="1">
    <citation type="submission" date="2021-04" db="EMBL/GenBank/DDBJ databases">
        <title>Genomic features of Candidatus Phytoplasma meliae isolate ChTYXIII (1SrXIII-G).</title>
        <authorList>
            <person name="Fernandez F.D."/>
            <person name="Conci L.R."/>
        </authorList>
    </citation>
    <scope>NUCLEOTIDE SEQUENCE [LARGE SCALE GENOMIC DNA]</scope>
    <source>
        <strain evidence="9">ChTYXIII-Mo</strain>
    </source>
</reference>
<dbReference type="NCBIfam" id="TIGR02937">
    <property type="entry name" value="sigma70-ECF"/>
    <property type="match status" value="1"/>
</dbReference>
<dbReference type="InterPro" id="IPR000943">
    <property type="entry name" value="RNA_pol_sigma70"/>
</dbReference>
<feature type="DNA-binding region" description="H-T-H motif" evidence="5">
    <location>
        <begin position="429"/>
        <end position="448"/>
    </location>
</feature>
<comment type="similarity">
    <text evidence="5">Belongs to the sigma-70 factor family. RpoD/SigA subfamily.</text>
</comment>
<feature type="region of interest" description="Sigma-70 factor domain-2" evidence="5">
    <location>
        <begin position="233"/>
        <end position="303"/>
    </location>
</feature>
<evidence type="ECO:0000313" key="9">
    <source>
        <dbReference type="EMBL" id="MBP5836130.1"/>
    </source>
</evidence>
<dbReference type="CDD" id="cd06171">
    <property type="entry name" value="Sigma70_r4"/>
    <property type="match status" value="1"/>
</dbReference>
<accession>A0ABS5CYS9</accession>
<evidence type="ECO:0000259" key="8">
    <source>
        <dbReference type="PROSITE" id="PS00716"/>
    </source>
</evidence>
<evidence type="ECO:0000256" key="3">
    <source>
        <dbReference type="ARBA" id="ARBA00023125"/>
    </source>
</evidence>
<keyword evidence="5" id="KW-0963">Cytoplasm</keyword>
<evidence type="ECO:0000259" key="7">
    <source>
        <dbReference type="PROSITE" id="PS00715"/>
    </source>
</evidence>
<keyword evidence="4 5" id="KW-0804">Transcription</keyword>
<evidence type="ECO:0000256" key="2">
    <source>
        <dbReference type="ARBA" id="ARBA00023082"/>
    </source>
</evidence>
<dbReference type="SUPFAM" id="SSF88659">
    <property type="entry name" value="Sigma3 and sigma4 domains of RNA polymerase sigma factors"/>
    <property type="match status" value="2"/>
</dbReference>
<dbReference type="RefSeq" id="WP_203552393.1">
    <property type="nucleotide sequence ID" value="NZ_JACAOD020000013.1"/>
</dbReference>
<keyword evidence="10" id="KW-1185">Reference proteome</keyword>
<dbReference type="InterPro" id="IPR012760">
    <property type="entry name" value="RNA_pol_sigma_RpoD_C"/>
</dbReference>
<keyword evidence="2 5" id="KW-0731">Sigma factor</keyword>
<feature type="short sequence motif" description="Interaction with polymerase core subunit RpoC" evidence="5">
    <location>
        <begin position="257"/>
        <end position="260"/>
    </location>
</feature>
<dbReference type="EMBL" id="JACAOD020000013">
    <property type="protein sequence ID" value="MBP5836130.1"/>
    <property type="molecule type" value="Genomic_DNA"/>
</dbReference>
<dbReference type="Proteomes" id="UP001195571">
    <property type="component" value="Unassembled WGS sequence"/>
</dbReference>
<protein>
    <recommendedName>
        <fullName evidence="5">RNA polymerase sigma factor SigA</fullName>
    </recommendedName>
</protein>
<dbReference type="InterPro" id="IPR014284">
    <property type="entry name" value="RNA_pol_sigma-70_dom"/>
</dbReference>
<dbReference type="InterPro" id="IPR028630">
    <property type="entry name" value="Sigma70_RpoD"/>
</dbReference>
<proteinExistence type="inferred from homology"/>
<dbReference type="PANTHER" id="PTHR30603:SF47">
    <property type="entry name" value="RNA POLYMERASE SIGMA FACTOR SIGD, CHLOROPLASTIC"/>
    <property type="match status" value="1"/>
</dbReference>
<comment type="function">
    <text evidence="5">Sigma factors are initiation factors that promote the attachment of RNA polymerase to specific initiation sites and are then released. This sigma factor is the primary sigma factor during exponential growth.</text>
</comment>
<feature type="coiled-coil region" evidence="6">
    <location>
        <begin position="209"/>
        <end position="236"/>
    </location>
</feature>
<dbReference type="PRINTS" id="PR00046">
    <property type="entry name" value="SIGMA70FCT"/>
</dbReference>
<dbReference type="InterPro" id="IPR007624">
    <property type="entry name" value="RNA_pol_sigma70_r3"/>
</dbReference>
<comment type="caution">
    <text evidence="5">Lacks conserved residue(s) required for the propagation of feature annotation.</text>
</comment>
<organism evidence="9 10">
    <name type="scientific">Candidatus Phytoplasma meliae</name>
    <dbReference type="NCBI Taxonomy" id="1848402"/>
    <lineage>
        <taxon>Bacteria</taxon>
        <taxon>Bacillati</taxon>
        <taxon>Mycoplasmatota</taxon>
        <taxon>Mollicutes</taxon>
        <taxon>Acholeplasmatales</taxon>
        <taxon>Acholeplasmataceae</taxon>
        <taxon>Candidatus Phytoplasma</taxon>
        <taxon>16SrXIII (Mexican periwinkle virescence group)</taxon>
    </lineage>
</organism>
<dbReference type="InterPro" id="IPR007627">
    <property type="entry name" value="RNA_pol_sigma70_r2"/>
</dbReference>
<evidence type="ECO:0000256" key="4">
    <source>
        <dbReference type="ARBA" id="ARBA00023163"/>
    </source>
</evidence>
<keyword evidence="3 5" id="KW-0238">DNA-binding</keyword>
<dbReference type="InterPro" id="IPR007630">
    <property type="entry name" value="RNA_pol_sigma70_r4"/>
</dbReference>
<dbReference type="PROSITE" id="PS00715">
    <property type="entry name" value="SIGMA70_1"/>
    <property type="match status" value="1"/>
</dbReference>
<comment type="subunit">
    <text evidence="5">Interacts transiently with the RNA polymerase catalytic core.</text>
</comment>
<dbReference type="Gene3D" id="1.10.601.10">
    <property type="entry name" value="RNA Polymerase Primary Sigma Factor"/>
    <property type="match status" value="1"/>
</dbReference>
<feature type="domain" description="RNA polymerase sigma-70" evidence="8">
    <location>
        <begin position="428"/>
        <end position="454"/>
    </location>
</feature>
<dbReference type="Pfam" id="PF00140">
    <property type="entry name" value="Sigma70_r1_2"/>
    <property type="match status" value="1"/>
</dbReference>
<gene>
    <name evidence="9" type="primary">rpoD</name>
    <name evidence="5" type="synonym">sigA</name>
    <name evidence="9" type="ORF">CHTY_002715</name>
</gene>
<keyword evidence="1 5" id="KW-0805">Transcription regulation</keyword>
<dbReference type="PANTHER" id="PTHR30603">
    <property type="entry name" value="RNA POLYMERASE SIGMA FACTOR RPO"/>
    <property type="match status" value="1"/>
</dbReference>
<comment type="subcellular location">
    <subcellularLocation>
        <location evidence="5">Cytoplasm</location>
    </subcellularLocation>
</comment>
<sequence length="471" mass="54318">MNLNDIVKTLNNKAGVAKKINFEDVKMLLTQENFKISYQQIEKKLKEQGIKITPPLSSVLNHSSNMDHNSNIKLTQTSQLQSQVEDEMLADADFQKSTSALSEETPQEENKDDKLIDDLAENPQNEGLESEPNLEDLNLTLDDNDDQLIKEDVTKVAADIKMDDSVRMYLKEIGCIPLLSLEEERKRTIEVFLGKQAKQKLDKARMQEISLSEQEIQDLENQIKQAQYAKDILVESNYRLVVSVAKRYIGRGVLFLDLIQEGNMGLMRAVDNFDYQKGFRFSTYAFWWMYQGITRAIADQARTIRIPVHIVENINKIALCTRKLTQQLKKKPTVEEIAMKMNVSVDKIRSIQHIEKKPISLESPARENEDETSLGDFISDPNILSPHEYMMKEVTQKLLNEVLENTLTDREEQIIKMRYGLLDGKNHTLEEVGNLFGVTRERIRQIESKALRRLRAPAKQSKLKSLYHNYK</sequence>
<dbReference type="Pfam" id="PF04542">
    <property type="entry name" value="Sigma70_r2"/>
    <property type="match status" value="1"/>
</dbReference>
<dbReference type="HAMAP" id="MF_00963">
    <property type="entry name" value="Sigma70_RpoD_SigA"/>
    <property type="match status" value="1"/>
</dbReference>
<dbReference type="NCBIfam" id="TIGR02393">
    <property type="entry name" value="RpoD_Cterm"/>
    <property type="match status" value="1"/>
</dbReference>
<evidence type="ECO:0000313" key="10">
    <source>
        <dbReference type="Proteomes" id="UP001195571"/>
    </source>
</evidence>
<evidence type="ECO:0000256" key="6">
    <source>
        <dbReference type="SAM" id="Coils"/>
    </source>
</evidence>
<dbReference type="InterPro" id="IPR050239">
    <property type="entry name" value="Sigma-70_RNA_pol_init_factors"/>
</dbReference>
<dbReference type="Pfam" id="PF04539">
    <property type="entry name" value="Sigma70_r3"/>
    <property type="match status" value="1"/>
</dbReference>
<evidence type="ECO:0000256" key="1">
    <source>
        <dbReference type="ARBA" id="ARBA00023015"/>
    </source>
</evidence>
<feature type="domain" description="RNA polymerase sigma-70" evidence="7">
    <location>
        <begin position="257"/>
        <end position="270"/>
    </location>
</feature>
<name>A0ABS5CYS9_9MOLU</name>
<dbReference type="InterPro" id="IPR009042">
    <property type="entry name" value="RNA_pol_sigma70_r1_2"/>
</dbReference>
<dbReference type="PROSITE" id="PS00716">
    <property type="entry name" value="SIGMA70_2"/>
    <property type="match status" value="1"/>
</dbReference>
<dbReference type="InterPro" id="IPR013325">
    <property type="entry name" value="RNA_pol_sigma_r2"/>
</dbReference>
<dbReference type="SUPFAM" id="SSF88946">
    <property type="entry name" value="Sigma2 domain of RNA polymerase sigma factors"/>
    <property type="match status" value="1"/>
</dbReference>
<evidence type="ECO:0000256" key="5">
    <source>
        <dbReference type="HAMAP-Rule" id="MF_00963"/>
    </source>
</evidence>
<keyword evidence="6" id="KW-0175">Coiled coil</keyword>
<dbReference type="Gene3D" id="1.10.10.10">
    <property type="entry name" value="Winged helix-like DNA-binding domain superfamily/Winged helix DNA-binding domain"/>
    <property type="match status" value="2"/>
</dbReference>
<dbReference type="InterPro" id="IPR036388">
    <property type="entry name" value="WH-like_DNA-bd_sf"/>
</dbReference>
<dbReference type="InterPro" id="IPR013324">
    <property type="entry name" value="RNA_pol_sigma_r3/r4-like"/>
</dbReference>
<comment type="caution">
    <text evidence="9">The sequence shown here is derived from an EMBL/GenBank/DDBJ whole genome shotgun (WGS) entry which is preliminary data.</text>
</comment>
<dbReference type="Pfam" id="PF04545">
    <property type="entry name" value="Sigma70_r4"/>
    <property type="match status" value="1"/>
</dbReference>